<evidence type="ECO:0000313" key="2">
    <source>
        <dbReference type="EMBL" id="MBX8644092.1"/>
    </source>
</evidence>
<evidence type="ECO:0000313" key="1">
    <source>
        <dbReference type="EMBL" id="MBX8632014.1"/>
    </source>
</evidence>
<dbReference type="AlphaFoldDB" id="A0A8J7YKT2"/>
<dbReference type="Proteomes" id="UP000750197">
    <property type="component" value="Unassembled WGS sequence"/>
</dbReference>
<reference evidence="1" key="1">
    <citation type="submission" date="2021-04" db="EMBL/GenBank/DDBJ databases">
        <title>Genomic insights into ecological role and evolution of a novel Thermoplasmata order Candidatus Sysuiplasmatales.</title>
        <authorList>
            <person name="Yuan Y."/>
        </authorList>
    </citation>
    <scope>NUCLEOTIDE SEQUENCE</scope>
    <source>
        <strain evidence="2">TUT19-bin139</strain>
        <strain evidence="1">YP2-bin.285</strain>
    </source>
</reference>
<comment type="caution">
    <text evidence="1">The sequence shown here is derived from an EMBL/GenBank/DDBJ whole genome shotgun (WGS) entry which is preliminary data.</text>
</comment>
<name>A0A8J7YKT2_9ARCH</name>
<organism evidence="1 3">
    <name type="scientific">Candidatus Sysuiplasma superficiale</name>
    <dbReference type="NCBI Taxonomy" id="2823368"/>
    <lineage>
        <taxon>Archaea</taxon>
        <taxon>Methanobacteriati</taxon>
        <taxon>Thermoplasmatota</taxon>
        <taxon>Thermoplasmata</taxon>
        <taxon>Candidatus Sysuiplasmatales</taxon>
        <taxon>Candidatus Sysuiplasmataceae</taxon>
        <taxon>Candidatus Sysuiplasma</taxon>
    </lineage>
</organism>
<evidence type="ECO:0000313" key="3">
    <source>
        <dbReference type="Proteomes" id="UP000716004"/>
    </source>
</evidence>
<proteinExistence type="predicted"/>
<sequence>MNDVRQSITDVNIQYNDIGLHPARVYKIPNEYYRKWMREHGKQVEPSILYPARQR</sequence>
<protein>
    <submittedName>
        <fullName evidence="1">Uncharacterized protein</fullName>
    </submittedName>
</protein>
<dbReference type="EMBL" id="JAHEAC010000037">
    <property type="protein sequence ID" value="MBX8644092.1"/>
    <property type="molecule type" value="Genomic_DNA"/>
</dbReference>
<dbReference type="EMBL" id="JAGVSJ010000012">
    <property type="protein sequence ID" value="MBX8632014.1"/>
    <property type="molecule type" value="Genomic_DNA"/>
</dbReference>
<gene>
    <name evidence="1" type="ORF">J9259_05800</name>
    <name evidence="2" type="ORF">KIY12_05130</name>
</gene>
<accession>A0A8J7YKT2</accession>
<dbReference type="Proteomes" id="UP000716004">
    <property type="component" value="Unassembled WGS sequence"/>
</dbReference>